<proteinExistence type="predicted"/>
<reference evidence="2" key="1">
    <citation type="submission" date="2021-01" db="EMBL/GenBank/DDBJ databases">
        <title>Whole genome shotgun sequence of Dactylosporangium siamense NBRC 106093.</title>
        <authorList>
            <person name="Komaki H."/>
            <person name="Tamura T."/>
        </authorList>
    </citation>
    <scope>NUCLEOTIDE SEQUENCE</scope>
    <source>
        <strain evidence="2">NBRC 106093</strain>
    </source>
</reference>
<dbReference type="RefSeq" id="WP_203848790.1">
    <property type="nucleotide sequence ID" value="NZ_BAAAVW010000017.1"/>
</dbReference>
<dbReference type="Gene3D" id="3.20.20.80">
    <property type="entry name" value="Glycosidases"/>
    <property type="match status" value="1"/>
</dbReference>
<dbReference type="InterPro" id="IPR017853">
    <property type="entry name" value="GH"/>
</dbReference>
<dbReference type="InterPro" id="IPR035992">
    <property type="entry name" value="Ricin_B-like_lectins"/>
</dbReference>
<feature type="domain" description="Ricin B lectin" evidence="1">
    <location>
        <begin position="441"/>
        <end position="577"/>
    </location>
</feature>
<name>A0A919PNV9_9ACTN</name>
<dbReference type="SMART" id="SM00458">
    <property type="entry name" value="RICIN"/>
    <property type="match status" value="1"/>
</dbReference>
<accession>A0A919PNV9</accession>
<dbReference type="SUPFAM" id="SSF50370">
    <property type="entry name" value="Ricin B-like lectins"/>
    <property type="match status" value="1"/>
</dbReference>
<dbReference type="Gene3D" id="2.80.10.50">
    <property type="match status" value="3"/>
</dbReference>
<dbReference type="PROSITE" id="PS50231">
    <property type="entry name" value="RICIN_B_LECTIN"/>
    <property type="match status" value="1"/>
</dbReference>
<dbReference type="SUPFAM" id="SSF51445">
    <property type="entry name" value="(Trans)glycosidases"/>
    <property type="match status" value="1"/>
</dbReference>
<dbReference type="AlphaFoldDB" id="A0A919PNV9"/>
<organism evidence="2 3">
    <name type="scientific">Dactylosporangium siamense</name>
    <dbReference type="NCBI Taxonomy" id="685454"/>
    <lineage>
        <taxon>Bacteria</taxon>
        <taxon>Bacillati</taxon>
        <taxon>Actinomycetota</taxon>
        <taxon>Actinomycetes</taxon>
        <taxon>Micromonosporales</taxon>
        <taxon>Micromonosporaceae</taxon>
        <taxon>Dactylosporangium</taxon>
    </lineage>
</organism>
<evidence type="ECO:0000313" key="2">
    <source>
        <dbReference type="EMBL" id="GIG47042.1"/>
    </source>
</evidence>
<dbReference type="InterPro" id="IPR000772">
    <property type="entry name" value="Ricin_B_lectin"/>
</dbReference>
<dbReference type="Proteomes" id="UP000660611">
    <property type="component" value="Unassembled WGS sequence"/>
</dbReference>
<dbReference type="Pfam" id="PF14200">
    <property type="entry name" value="RicinB_lectin_2"/>
    <property type="match status" value="2"/>
</dbReference>
<evidence type="ECO:0000313" key="3">
    <source>
        <dbReference type="Proteomes" id="UP000660611"/>
    </source>
</evidence>
<evidence type="ECO:0000259" key="1">
    <source>
        <dbReference type="SMART" id="SM00458"/>
    </source>
</evidence>
<comment type="caution">
    <text evidence="2">The sequence shown here is derived from an EMBL/GenBank/DDBJ whole genome shotgun (WGS) entry which is preliminary data.</text>
</comment>
<dbReference type="EMBL" id="BONQ01000081">
    <property type="protein sequence ID" value="GIG47042.1"/>
    <property type="molecule type" value="Genomic_DNA"/>
</dbReference>
<protein>
    <recommendedName>
        <fullName evidence="1">Ricin B lectin domain-containing protein</fullName>
    </recommendedName>
</protein>
<sequence length="579" mass="61853">MRRRSFLLRALVTGVTATVLGLVVQPVPGLAANPVVTVDLSAGTGAVMHGATGWLYGLAFDNQPGPSMLAGLKPQYTGQKPPGGLQHAEGDAFDVAPDFLQAGGKAVMIYMQDDYAQWPYPNNGISEYLNHVTAITNKVVANPNRSRFIYVPFNEPDWIWYANSGTKLTQLLNDWKAAYQRIRSIDPTAVIAGPNFLSYNSAAMRTFYTFAKNNNVVPQMTTWHALDNAALANWYTNYDDYRRIESDLGIGRLPVNINEYGRQNVDMGIPGNLVQYLSRFETSKVYGCLAYWTPAGTLNELLTPGGTQKASAWYLYNWYGNMTGSTVRTTLPNQTGALQALASLDDGKQQASVILGGAAGSTDVVVKGFASASFGSTVTVTVSALANSGAGVSNGPTQLSRTTATVANGQITVTVPNLAAANAYNVVITAGGSAATFDPTRTYQLLNRKSGKALEVYPAGTTDGTTIDQRTYTGAANQRWYLQDAGSGYYKVINAGSGKALDVDQASTADGAPLIQWTYSSSANQQWTIADAGSGYYRLTARHSGKSADVNAASTADGAKVIQWPYGGGTNQQWTIQLS</sequence>
<gene>
    <name evidence="2" type="ORF">Dsi01nite_050830</name>
</gene>
<keyword evidence="3" id="KW-1185">Reference proteome</keyword>